<dbReference type="EC" id="4.2.99.18" evidence="7"/>
<feature type="compositionally biased region" description="Basic and acidic residues" evidence="8">
    <location>
        <begin position="112"/>
        <end position="140"/>
    </location>
</feature>
<evidence type="ECO:0000313" key="10">
    <source>
        <dbReference type="EMBL" id="KAK3378080.1"/>
    </source>
</evidence>
<feature type="compositionally biased region" description="Basic and acidic residues" evidence="8">
    <location>
        <begin position="568"/>
        <end position="591"/>
    </location>
</feature>
<dbReference type="GO" id="GO:0005634">
    <property type="term" value="C:nucleus"/>
    <property type="evidence" value="ECO:0007669"/>
    <property type="project" value="UniProtKB-SubCell"/>
</dbReference>
<evidence type="ECO:0000256" key="3">
    <source>
        <dbReference type="ARBA" id="ARBA00022801"/>
    </source>
</evidence>
<evidence type="ECO:0000313" key="11">
    <source>
        <dbReference type="Proteomes" id="UP001285441"/>
    </source>
</evidence>
<comment type="caution">
    <text evidence="7">Lacks conserved residue(s) required for the propagation of feature annotation.</text>
</comment>
<dbReference type="InterPro" id="IPR011257">
    <property type="entry name" value="DNA_glycosylase"/>
</dbReference>
<dbReference type="InterPro" id="IPR023170">
    <property type="entry name" value="HhH_base_excis_C"/>
</dbReference>
<comment type="caution">
    <text evidence="10">The sequence shown here is derived from an EMBL/GenBank/DDBJ whole genome shotgun (WGS) entry which is preliminary data.</text>
</comment>
<accession>A0AAE0KLE4</accession>
<comment type="subcellular location">
    <subcellularLocation>
        <location evidence="7">Nucleus</location>
    </subcellularLocation>
    <subcellularLocation>
        <location evidence="7">Mitochondrion</location>
    </subcellularLocation>
</comment>
<dbReference type="GO" id="GO:0005739">
    <property type="term" value="C:mitochondrion"/>
    <property type="evidence" value="ECO:0007669"/>
    <property type="project" value="UniProtKB-SubCell"/>
</dbReference>
<dbReference type="FunFam" id="1.10.340.30:FF:000014">
    <property type="entry name" value="Endonuclease III homolog"/>
    <property type="match status" value="1"/>
</dbReference>
<keyword evidence="4 7" id="KW-0234">DNA repair</keyword>
<name>A0AAE0KLE4_9PEZI</name>
<feature type="compositionally biased region" description="Acidic residues" evidence="8">
    <location>
        <begin position="52"/>
        <end position="61"/>
    </location>
</feature>
<dbReference type="EC" id="3.2.2.-" evidence="7"/>
<dbReference type="EMBL" id="JAULSW010000006">
    <property type="protein sequence ID" value="KAK3378080.1"/>
    <property type="molecule type" value="Genomic_DNA"/>
</dbReference>
<feature type="compositionally biased region" description="Low complexity" evidence="8">
    <location>
        <begin position="18"/>
        <end position="39"/>
    </location>
</feature>
<feature type="compositionally biased region" description="Basic and acidic residues" evidence="8">
    <location>
        <begin position="610"/>
        <end position="636"/>
    </location>
</feature>
<dbReference type="GO" id="GO:0006285">
    <property type="term" value="P:base-excision repair, AP site formation"/>
    <property type="evidence" value="ECO:0007669"/>
    <property type="project" value="UniProtKB-UniRule"/>
</dbReference>
<dbReference type="InterPro" id="IPR003265">
    <property type="entry name" value="HhH-GPD_domain"/>
</dbReference>
<evidence type="ECO:0000256" key="7">
    <source>
        <dbReference type="HAMAP-Rule" id="MF_03183"/>
    </source>
</evidence>
<dbReference type="Pfam" id="PF00730">
    <property type="entry name" value="HhH-GPD"/>
    <property type="match status" value="1"/>
</dbReference>
<comment type="catalytic activity">
    <reaction evidence="7">
        <text>2'-deoxyribonucleotide-(2'-deoxyribose 5'-phosphate)-2'-deoxyribonucleotide-DNA = a 3'-end 2'-deoxyribonucleotide-(2,3-dehydro-2,3-deoxyribose 5'-phosphate)-DNA + a 5'-end 5'-phospho-2'-deoxyribonucleoside-DNA + H(+)</text>
        <dbReference type="Rhea" id="RHEA:66592"/>
        <dbReference type="Rhea" id="RHEA-COMP:13180"/>
        <dbReference type="Rhea" id="RHEA-COMP:16897"/>
        <dbReference type="Rhea" id="RHEA-COMP:17067"/>
        <dbReference type="ChEBI" id="CHEBI:15378"/>
        <dbReference type="ChEBI" id="CHEBI:136412"/>
        <dbReference type="ChEBI" id="CHEBI:157695"/>
        <dbReference type="ChEBI" id="CHEBI:167181"/>
        <dbReference type="EC" id="4.2.99.18"/>
    </reaction>
</comment>
<comment type="similarity">
    <text evidence="1 7">Belongs to the Nth/MutY family.</text>
</comment>
<evidence type="ECO:0000256" key="6">
    <source>
        <dbReference type="ARBA" id="ARBA00023295"/>
    </source>
</evidence>
<dbReference type="GO" id="GO:0006289">
    <property type="term" value="P:nucleotide-excision repair"/>
    <property type="evidence" value="ECO:0007669"/>
    <property type="project" value="TreeGrafter"/>
</dbReference>
<dbReference type="Pfam" id="PF00633">
    <property type="entry name" value="HHH"/>
    <property type="match status" value="1"/>
</dbReference>
<reference evidence="10" key="2">
    <citation type="submission" date="2023-06" db="EMBL/GenBank/DDBJ databases">
        <authorList>
            <consortium name="Lawrence Berkeley National Laboratory"/>
            <person name="Haridas S."/>
            <person name="Hensen N."/>
            <person name="Bonometti L."/>
            <person name="Westerberg I."/>
            <person name="Brannstrom I.O."/>
            <person name="Guillou S."/>
            <person name="Cros-Aarteil S."/>
            <person name="Calhoun S."/>
            <person name="Kuo A."/>
            <person name="Mondo S."/>
            <person name="Pangilinan J."/>
            <person name="Riley R."/>
            <person name="LaButti K."/>
            <person name="Andreopoulos B."/>
            <person name="Lipzen A."/>
            <person name="Chen C."/>
            <person name="Yanf M."/>
            <person name="Daum C."/>
            <person name="Ng V."/>
            <person name="Clum A."/>
            <person name="Steindorff A."/>
            <person name="Ohm R."/>
            <person name="Martin F."/>
            <person name="Silar P."/>
            <person name="Natvig D."/>
            <person name="Lalanne C."/>
            <person name="Gautier V."/>
            <person name="Ament-velasquez S.L."/>
            <person name="Kruys A."/>
            <person name="Hutchinson M.I."/>
            <person name="Powell A.J."/>
            <person name="Barry K."/>
            <person name="Miller A.N."/>
            <person name="Grigoriev I.V."/>
            <person name="Debuchy R."/>
            <person name="Gladieux P."/>
            <person name="Thoren M.H."/>
            <person name="Johannesson H."/>
        </authorList>
    </citation>
    <scope>NUCLEOTIDE SEQUENCE</scope>
    <source>
        <strain evidence="10">CBS 232.78</strain>
    </source>
</reference>
<reference evidence="10" key="1">
    <citation type="journal article" date="2023" name="Mol. Phylogenet. Evol.">
        <title>Genome-scale phylogeny and comparative genomics of the fungal order Sordariales.</title>
        <authorList>
            <person name="Hensen N."/>
            <person name="Bonometti L."/>
            <person name="Westerberg I."/>
            <person name="Brannstrom I.O."/>
            <person name="Guillou S."/>
            <person name="Cros-Aarteil S."/>
            <person name="Calhoun S."/>
            <person name="Haridas S."/>
            <person name="Kuo A."/>
            <person name="Mondo S."/>
            <person name="Pangilinan J."/>
            <person name="Riley R."/>
            <person name="LaButti K."/>
            <person name="Andreopoulos B."/>
            <person name="Lipzen A."/>
            <person name="Chen C."/>
            <person name="Yan M."/>
            <person name="Daum C."/>
            <person name="Ng V."/>
            <person name="Clum A."/>
            <person name="Steindorff A."/>
            <person name="Ohm R.A."/>
            <person name="Martin F."/>
            <person name="Silar P."/>
            <person name="Natvig D.O."/>
            <person name="Lalanne C."/>
            <person name="Gautier V."/>
            <person name="Ament-Velasquez S.L."/>
            <person name="Kruys A."/>
            <person name="Hutchinson M.I."/>
            <person name="Powell A.J."/>
            <person name="Barry K."/>
            <person name="Miller A.N."/>
            <person name="Grigoriev I.V."/>
            <person name="Debuchy R."/>
            <person name="Gladieux P."/>
            <person name="Hiltunen Thoren M."/>
            <person name="Johannesson H."/>
        </authorList>
    </citation>
    <scope>NUCLEOTIDE SEQUENCE</scope>
    <source>
        <strain evidence="10">CBS 232.78</strain>
    </source>
</reference>
<dbReference type="Gene3D" id="1.10.340.30">
    <property type="entry name" value="Hypothetical protein, domain 2"/>
    <property type="match status" value="1"/>
</dbReference>
<dbReference type="PANTHER" id="PTHR43286">
    <property type="entry name" value="ENDONUCLEASE III-LIKE PROTEIN 1"/>
    <property type="match status" value="1"/>
</dbReference>
<dbReference type="Gene3D" id="1.10.1670.10">
    <property type="entry name" value="Helix-hairpin-Helix base-excision DNA repair enzymes (C-terminal)"/>
    <property type="match status" value="1"/>
</dbReference>
<feature type="domain" description="HhH-GPD" evidence="9">
    <location>
        <begin position="257"/>
        <end position="419"/>
    </location>
</feature>
<keyword evidence="5 7" id="KW-0456">Lyase</keyword>
<evidence type="ECO:0000256" key="5">
    <source>
        <dbReference type="ARBA" id="ARBA00023239"/>
    </source>
</evidence>
<gene>
    <name evidence="7" type="primary">NTH1</name>
    <name evidence="10" type="ORF">B0H63DRAFT_478833</name>
</gene>
<protein>
    <recommendedName>
        <fullName evidence="7">Endonuclease III homolog</fullName>
        <ecNumber evidence="7">3.2.2.-</ecNumber>
        <ecNumber evidence="7">4.2.99.18</ecNumber>
    </recommendedName>
    <alternativeName>
        <fullName evidence="7">Bifunctional DNA N-glycosylase/DNA-(apurinic or apyrimidinic site) lyase</fullName>
        <shortName evidence="7">DNA glycosylase/AP lyase</shortName>
    </alternativeName>
</protein>
<dbReference type="SUPFAM" id="SSF48150">
    <property type="entry name" value="DNA-glycosylase"/>
    <property type="match status" value="1"/>
</dbReference>
<dbReference type="CDD" id="cd00056">
    <property type="entry name" value="ENDO3c"/>
    <property type="match status" value="1"/>
</dbReference>
<keyword evidence="7" id="KW-0539">Nucleus</keyword>
<evidence type="ECO:0000256" key="1">
    <source>
        <dbReference type="ARBA" id="ARBA00008343"/>
    </source>
</evidence>
<evidence type="ECO:0000259" key="9">
    <source>
        <dbReference type="SMART" id="SM00478"/>
    </source>
</evidence>
<dbReference type="GO" id="GO:0003677">
    <property type="term" value="F:DNA binding"/>
    <property type="evidence" value="ECO:0007669"/>
    <property type="project" value="UniProtKB-UniRule"/>
</dbReference>
<dbReference type="GO" id="GO:0140078">
    <property type="term" value="F:class I DNA-(apurinic or apyrimidinic site) endonuclease activity"/>
    <property type="evidence" value="ECO:0007669"/>
    <property type="project" value="UniProtKB-EC"/>
</dbReference>
<dbReference type="InterPro" id="IPR000445">
    <property type="entry name" value="HhH_motif"/>
</dbReference>
<dbReference type="SMART" id="SM00478">
    <property type="entry name" value="ENDO3c"/>
    <property type="match status" value="1"/>
</dbReference>
<dbReference type="Proteomes" id="UP001285441">
    <property type="component" value="Unassembled WGS sequence"/>
</dbReference>
<dbReference type="HAMAP" id="MF_03183">
    <property type="entry name" value="Endonuclease_III_Nth"/>
    <property type="match status" value="1"/>
</dbReference>
<feature type="region of interest" description="Disordered" evidence="8">
    <location>
        <begin position="501"/>
        <end position="659"/>
    </location>
</feature>
<organism evidence="10 11">
    <name type="scientific">Podospora didyma</name>
    <dbReference type="NCBI Taxonomy" id="330526"/>
    <lineage>
        <taxon>Eukaryota</taxon>
        <taxon>Fungi</taxon>
        <taxon>Dikarya</taxon>
        <taxon>Ascomycota</taxon>
        <taxon>Pezizomycotina</taxon>
        <taxon>Sordariomycetes</taxon>
        <taxon>Sordariomycetidae</taxon>
        <taxon>Sordariales</taxon>
        <taxon>Podosporaceae</taxon>
        <taxon>Podospora</taxon>
    </lineage>
</organism>
<sequence length="659" mass="73621">MRTSRVARETSGFFDTASSPTTTALPRRSTRSSTSLAARFAYSSTVKHESTDVDEDEDEDEKITYGSDIEDSIKSSKSPPPHSVTGDARKRKRTTTVIKRELAQSTVALRGAKKEEETTSDESKKKIKREPVAKAVRGDRKVKAEPRRIVKAETKINTELYKASESESEAQDLESILRKPASSRARKPARRALDAVTGEITVQPPSDWEEMYDLVKAMRISGPAANAAVDTMGCERLADPSANARDRRFHTLVALMLSSQTKDTVNAEAMARLQTELPPHREGVAPGLTLENMLAVEPAVLNELIYKVGFHNNKTKYLKQAAVILRDQYNSDIPPTIEGLMSLPGVGPKMAHLCMSAEHGWNTTLGIGVDVHVHRITNLWGWQNPPSKNPEMTRLALQSWLPRERWKEINWLLVGLGQKVCLPVGRKCGECELGLRGLCKAADRKKVIEGMKRRDLLVKEEVKYKMDGEDVVMEEEEKVVIKKEKEKVIKREVEQEEEEMIALGDVSANEEEDISLSPTKKEERAADIDNEVKIKAGSSDLEHADVNENKSTSDVVEGPSRVKIKAGSPDEDHVDSKIKLSIEFDDAKTKLDSSTPSAEPEGGAGRKVKVKLEETPAKEEDKKVKLESEEVKVKKEEEDEERGRRTRGHRDRLAARRQR</sequence>
<keyword evidence="6 7" id="KW-0326">Glycosidase</keyword>
<evidence type="ECO:0000256" key="2">
    <source>
        <dbReference type="ARBA" id="ARBA00022763"/>
    </source>
</evidence>
<keyword evidence="7" id="KW-0496">Mitochondrion</keyword>
<keyword evidence="3 7" id="KW-0378">Hydrolase</keyword>
<evidence type="ECO:0000256" key="8">
    <source>
        <dbReference type="SAM" id="MobiDB-lite"/>
    </source>
</evidence>
<evidence type="ECO:0000256" key="4">
    <source>
        <dbReference type="ARBA" id="ARBA00023204"/>
    </source>
</evidence>
<keyword evidence="11" id="KW-1185">Reference proteome</keyword>
<proteinExistence type="inferred from homology"/>
<comment type="function">
    <text evidence="7">Bifunctional DNA N-glycosylase with associated apurinic/apyrimidinic (AP) lyase function that catalyzes the first step in base excision repair (BER), the primary repair pathway for the repair of oxidative DNA damage. The DNA N-glycosylase activity releases the damaged DNA base from DNA by cleaving the N-glycosidic bond, leaving an AP site. The AP lyase activity cleaves the phosphodiester bond 3' to the AP site by a beta-elimination. Primarily recognizes and repairs oxidative base damage of pyrimidines.</text>
</comment>
<dbReference type="AlphaFoldDB" id="A0AAE0KLE4"/>
<dbReference type="PANTHER" id="PTHR43286:SF1">
    <property type="entry name" value="ENDONUCLEASE III-LIKE PROTEIN 1"/>
    <property type="match status" value="1"/>
</dbReference>
<keyword evidence="2 7" id="KW-0227">DNA damage</keyword>
<dbReference type="InterPro" id="IPR030841">
    <property type="entry name" value="NTH1"/>
</dbReference>
<dbReference type="GO" id="GO:0000703">
    <property type="term" value="F:oxidized pyrimidine nucleobase lesion DNA N-glycosylase activity"/>
    <property type="evidence" value="ECO:0007669"/>
    <property type="project" value="UniProtKB-UniRule"/>
</dbReference>
<feature type="compositionally biased region" description="Basic and acidic residues" evidence="8">
    <location>
        <begin position="519"/>
        <end position="548"/>
    </location>
</feature>
<feature type="region of interest" description="Disordered" evidence="8">
    <location>
        <begin position="1"/>
        <end position="140"/>
    </location>
</feature>
<feature type="compositionally biased region" description="Basic residues" evidence="8">
    <location>
        <begin position="644"/>
        <end position="659"/>
    </location>
</feature>